<evidence type="ECO:0000256" key="2">
    <source>
        <dbReference type="SAM" id="SignalP"/>
    </source>
</evidence>
<evidence type="ECO:0000256" key="1">
    <source>
        <dbReference type="SAM" id="MobiDB-lite"/>
    </source>
</evidence>
<organism evidence="3 4">
    <name type="scientific">Acidisoma silvae</name>
    <dbReference type="NCBI Taxonomy" id="2802396"/>
    <lineage>
        <taxon>Bacteria</taxon>
        <taxon>Pseudomonadati</taxon>
        <taxon>Pseudomonadota</taxon>
        <taxon>Alphaproteobacteria</taxon>
        <taxon>Acetobacterales</taxon>
        <taxon>Acidocellaceae</taxon>
        <taxon>Acidisoma</taxon>
    </lineage>
</organism>
<feature type="compositionally biased region" description="Low complexity" evidence="1">
    <location>
        <begin position="36"/>
        <end position="46"/>
    </location>
</feature>
<dbReference type="PROSITE" id="PS51257">
    <property type="entry name" value="PROKAR_LIPOPROTEIN"/>
    <property type="match status" value="1"/>
</dbReference>
<keyword evidence="2" id="KW-0732">Signal</keyword>
<dbReference type="AlphaFoldDB" id="A0A963YSA9"/>
<dbReference type="RefSeq" id="WP_227321783.1">
    <property type="nucleotide sequence ID" value="NZ_JAESVB010000005.1"/>
</dbReference>
<feature type="region of interest" description="Disordered" evidence="1">
    <location>
        <begin position="25"/>
        <end position="82"/>
    </location>
</feature>
<reference evidence="3" key="2">
    <citation type="submission" date="2021-01" db="EMBL/GenBank/DDBJ databases">
        <authorList>
            <person name="Mieszkin S."/>
            <person name="Pouder E."/>
            <person name="Alain K."/>
        </authorList>
    </citation>
    <scope>NUCLEOTIDE SEQUENCE</scope>
    <source>
        <strain evidence="3">HW T2.11</strain>
    </source>
</reference>
<dbReference type="EMBL" id="JAESVB010000005">
    <property type="protein sequence ID" value="MCB8876124.1"/>
    <property type="molecule type" value="Genomic_DNA"/>
</dbReference>
<sequence length="82" mass="7688">MKRTWSFATLALGLPLGLAGCDMMGSSPSVPPPTAPAATTSANPMTGAFQNGGGTQTGPSAGPEGGATQAGIGAGNTVGSAP</sequence>
<evidence type="ECO:0000313" key="4">
    <source>
        <dbReference type="Proteomes" id="UP000708298"/>
    </source>
</evidence>
<evidence type="ECO:0000313" key="3">
    <source>
        <dbReference type="EMBL" id="MCB8876124.1"/>
    </source>
</evidence>
<dbReference type="Proteomes" id="UP000708298">
    <property type="component" value="Unassembled WGS sequence"/>
</dbReference>
<evidence type="ECO:0008006" key="5">
    <source>
        <dbReference type="Google" id="ProtNLM"/>
    </source>
</evidence>
<proteinExistence type="predicted"/>
<gene>
    <name evidence="3" type="ORF">ASILVAE211_13105</name>
</gene>
<feature type="chain" id="PRO_5036871678" description="Lipoprotein" evidence="2">
    <location>
        <begin position="20"/>
        <end position="82"/>
    </location>
</feature>
<name>A0A963YSA9_9PROT</name>
<comment type="caution">
    <text evidence="3">The sequence shown here is derived from an EMBL/GenBank/DDBJ whole genome shotgun (WGS) entry which is preliminary data.</text>
</comment>
<protein>
    <recommendedName>
        <fullName evidence="5">Lipoprotein</fullName>
    </recommendedName>
</protein>
<keyword evidence="4" id="KW-1185">Reference proteome</keyword>
<reference evidence="3" key="1">
    <citation type="journal article" date="2021" name="Microorganisms">
        <title>Acidisoma silvae sp. nov. and Acidisomacellulosilytica sp. nov., Two Acidophilic Bacteria Isolated from Decaying Wood, Hydrolyzing Cellulose and Producing Poly-3-hydroxybutyrate.</title>
        <authorList>
            <person name="Mieszkin S."/>
            <person name="Pouder E."/>
            <person name="Uroz S."/>
            <person name="Simon-Colin C."/>
            <person name="Alain K."/>
        </authorList>
    </citation>
    <scope>NUCLEOTIDE SEQUENCE</scope>
    <source>
        <strain evidence="3">HW T2.11</strain>
    </source>
</reference>
<feature type="signal peptide" evidence="2">
    <location>
        <begin position="1"/>
        <end position="19"/>
    </location>
</feature>
<accession>A0A963YSA9</accession>